<proteinExistence type="predicted"/>
<keyword evidence="2" id="KW-1185">Reference proteome</keyword>
<gene>
    <name evidence="1" type="ORF">R1flu_021016</name>
</gene>
<dbReference type="EMBL" id="JBHFFA010000001">
    <property type="protein sequence ID" value="KAL2652888.1"/>
    <property type="molecule type" value="Genomic_DNA"/>
</dbReference>
<dbReference type="AlphaFoldDB" id="A0ABD1ZN73"/>
<sequence>MLVVAVSSHLTVTQCLPEPCKQCHFILHAGAAQRLDHLEVLQNTPAVLQHSSEYDAGEMMASHKPSCSKIVRIVHCQSVDRKGSSVYNSRTSQVHQTVAV</sequence>
<accession>A0ABD1ZN73</accession>
<name>A0ABD1ZN73_9MARC</name>
<reference evidence="1 2" key="1">
    <citation type="submission" date="2024-09" db="EMBL/GenBank/DDBJ databases">
        <title>Chromosome-scale assembly of Riccia fluitans.</title>
        <authorList>
            <person name="Paukszto L."/>
            <person name="Sawicki J."/>
            <person name="Karawczyk K."/>
            <person name="Piernik-Szablinska J."/>
            <person name="Szczecinska M."/>
            <person name="Mazdziarz M."/>
        </authorList>
    </citation>
    <scope>NUCLEOTIDE SEQUENCE [LARGE SCALE GENOMIC DNA]</scope>
    <source>
        <strain evidence="1">Rf_01</strain>
        <tissue evidence="1">Aerial parts of the thallus</tissue>
    </source>
</reference>
<organism evidence="1 2">
    <name type="scientific">Riccia fluitans</name>
    <dbReference type="NCBI Taxonomy" id="41844"/>
    <lineage>
        <taxon>Eukaryota</taxon>
        <taxon>Viridiplantae</taxon>
        <taxon>Streptophyta</taxon>
        <taxon>Embryophyta</taxon>
        <taxon>Marchantiophyta</taxon>
        <taxon>Marchantiopsida</taxon>
        <taxon>Marchantiidae</taxon>
        <taxon>Marchantiales</taxon>
        <taxon>Ricciaceae</taxon>
        <taxon>Riccia</taxon>
    </lineage>
</organism>
<protein>
    <submittedName>
        <fullName evidence="1">Uncharacterized protein</fullName>
    </submittedName>
</protein>
<comment type="caution">
    <text evidence="1">The sequence shown here is derived from an EMBL/GenBank/DDBJ whole genome shotgun (WGS) entry which is preliminary data.</text>
</comment>
<evidence type="ECO:0000313" key="2">
    <source>
        <dbReference type="Proteomes" id="UP001605036"/>
    </source>
</evidence>
<dbReference type="Proteomes" id="UP001605036">
    <property type="component" value="Unassembled WGS sequence"/>
</dbReference>
<evidence type="ECO:0000313" key="1">
    <source>
        <dbReference type="EMBL" id="KAL2652888.1"/>
    </source>
</evidence>